<sequence length="93" mass="10132">MDDSDESDDVASSIGILTNLNSLTEIEACASRLDAETTLLMKNLQSGLQRSMYAMMAKCEELVKAMSTVPQLHSLVLQISKALSRLESNLSHS</sequence>
<evidence type="ECO:0000313" key="2">
    <source>
        <dbReference type="Proteomes" id="UP000321570"/>
    </source>
</evidence>
<organism evidence="1 2">
    <name type="scientific">Hymenolepis diminuta</name>
    <name type="common">Rat tapeworm</name>
    <dbReference type="NCBI Taxonomy" id="6216"/>
    <lineage>
        <taxon>Eukaryota</taxon>
        <taxon>Metazoa</taxon>
        <taxon>Spiralia</taxon>
        <taxon>Lophotrochozoa</taxon>
        <taxon>Platyhelminthes</taxon>
        <taxon>Cestoda</taxon>
        <taxon>Eucestoda</taxon>
        <taxon>Cyclophyllidea</taxon>
        <taxon>Hymenolepididae</taxon>
        <taxon>Hymenolepis</taxon>
    </lineage>
</organism>
<proteinExistence type="predicted"/>
<keyword evidence="2" id="KW-1185">Reference proteome</keyword>
<reference evidence="1 2" key="1">
    <citation type="submission" date="2019-07" db="EMBL/GenBank/DDBJ databases">
        <authorList>
            <person name="Jastrzebski P J."/>
            <person name="Paukszto L."/>
            <person name="Jastrzebski P J."/>
        </authorList>
    </citation>
    <scope>NUCLEOTIDE SEQUENCE [LARGE SCALE GENOMIC DNA]</scope>
    <source>
        <strain evidence="1 2">WMS-il1</strain>
    </source>
</reference>
<evidence type="ECO:0000313" key="1">
    <source>
        <dbReference type="EMBL" id="VUZ54214.1"/>
    </source>
</evidence>
<dbReference type="AlphaFoldDB" id="A0A564Z606"/>
<dbReference type="EMBL" id="CABIJS010000611">
    <property type="protein sequence ID" value="VUZ54214.1"/>
    <property type="molecule type" value="Genomic_DNA"/>
</dbReference>
<accession>A0A564Z606</accession>
<gene>
    <name evidence="1" type="ORF">WMSIL1_LOCUS12381</name>
</gene>
<name>A0A564Z606_HYMDI</name>
<protein>
    <submittedName>
        <fullName evidence="1">Uncharacterized protein</fullName>
    </submittedName>
</protein>
<dbReference type="Proteomes" id="UP000321570">
    <property type="component" value="Unassembled WGS sequence"/>
</dbReference>